<dbReference type="Proteomes" id="UP000677812">
    <property type="component" value="Unassembled WGS sequence"/>
</dbReference>
<feature type="signal peptide" evidence="3">
    <location>
        <begin position="1"/>
        <end position="25"/>
    </location>
</feature>
<protein>
    <submittedName>
        <fullName evidence="5">OmpA family protein</fullName>
    </submittedName>
</protein>
<sequence>MKRPILTSLAVTAALAVLSPHCANAQVAANLDNLPQGQSMPPPTAHAPHNPLHHVNAAATAASGTQGAHSAPPSQHTSQTRSALPSVPTAPPPPVILPPPFGDVPLHPPVAADPVVAAPKAGSSAASLSDGTLRVLFAPNSADLNAGTIAAITNLAEHLKTAPDKRVILMSYAALPGDDISMPRRIALARALTVRSLLVSHGIATTRIYPRALGRPASTDTAPADRLDILTEPHSTPDQNASESRTPTP</sequence>
<reference evidence="5 6" key="1">
    <citation type="submission" date="2021-04" db="EMBL/GenBank/DDBJ databases">
        <title>The complete genome sequence of Neokomagataea sp. TBRC 2177.</title>
        <authorList>
            <person name="Charoenyingcharoen P."/>
            <person name="Yukphan P."/>
        </authorList>
    </citation>
    <scope>NUCLEOTIDE SEQUENCE [LARGE SCALE GENOMIC DNA]</scope>
    <source>
        <strain evidence="5 6">TBRC 2177</strain>
    </source>
</reference>
<accession>A0ABS5E526</accession>
<feature type="domain" description="OmpA-like" evidence="4">
    <location>
        <begin position="124"/>
        <end position="235"/>
    </location>
</feature>
<keyword evidence="6" id="KW-1185">Reference proteome</keyword>
<proteinExistence type="predicted"/>
<dbReference type="PROSITE" id="PS51123">
    <property type="entry name" value="OMPA_2"/>
    <property type="match status" value="1"/>
</dbReference>
<dbReference type="InterPro" id="IPR036737">
    <property type="entry name" value="OmpA-like_sf"/>
</dbReference>
<dbReference type="Pfam" id="PF00691">
    <property type="entry name" value="OmpA"/>
    <property type="match status" value="1"/>
</dbReference>
<keyword evidence="3" id="KW-0732">Signal</keyword>
<dbReference type="InterPro" id="IPR006665">
    <property type="entry name" value="OmpA-like"/>
</dbReference>
<dbReference type="RefSeq" id="WP_211680590.1">
    <property type="nucleotide sequence ID" value="NZ_JAGRQH010000002.1"/>
</dbReference>
<evidence type="ECO:0000256" key="1">
    <source>
        <dbReference type="PROSITE-ProRule" id="PRU00473"/>
    </source>
</evidence>
<organism evidence="5 6">
    <name type="scientific">Neokomagataea anthophila</name>
    <dbReference type="NCBI Taxonomy" id="2826925"/>
    <lineage>
        <taxon>Bacteria</taxon>
        <taxon>Pseudomonadati</taxon>
        <taxon>Pseudomonadota</taxon>
        <taxon>Alphaproteobacteria</taxon>
        <taxon>Acetobacterales</taxon>
        <taxon>Acetobacteraceae</taxon>
        <taxon>Neokomagataea</taxon>
    </lineage>
</organism>
<feature type="chain" id="PRO_5045683895" evidence="3">
    <location>
        <begin position="26"/>
        <end position="249"/>
    </location>
</feature>
<feature type="compositionally biased region" description="Polar residues" evidence="2">
    <location>
        <begin position="233"/>
        <end position="249"/>
    </location>
</feature>
<dbReference type="SUPFAM" id="SSF103088">
    <property type="entry name" value="OmpA-like"/>
    <property type="match status" value="1"/>
</dbReference>
<feature type="compositionally biased region" description="Polar residues" evidence="2">
    <location>
        <begin position="72"/>
        <end position="83"/>
    </location>
</feature>
<gene>
    <name evidence="5" type="ORF">KB213_02890</name>
</gene>
<feature type="compositionally biased region" description="Pro residues" evidence="2">
    <location>
        <begin position="88"/>
        <end position="98"/>
    </location>
</feature>
<dbReference type="EMBL" id="JAGRQH010000002">
    <property type="protein sequence ID" value="MBR0559007.1"/>
    <property type="molecule type" value="Genomic_DNA"/>
</dbReference>
<feature type="region of interest" description="Disordered" evidence="2">
    <location>
        <begin position="214"/>
        <end position="249"/>
    </location>
</feature>
<name>A0ABS5E526_9PROT</name>
<feature type="region of interest" description="Disordered" evidence="2">
    <location>
        <begin position="61"/>
        <end position="98"/>
    </location>
</feature>
<evidence type="ECO:0000256" key="2">
    <source>
        <dbReference type="SAM" id="MobiDB-lite"/>
    </source>
</evidence>
<dbReference type="Gene3D" id="3.30.1330.60">
    <property type="entry name" value="OmpA-like domain"/>
    <property type="match status" value="1"/>
</dbReference>
<evidence type="ECO:0000313" key="5">
    <source>
        <dbReference type="EMBL" id="MBR0559007.1"/>
    </source>
</evidence>
<evidence type="ECO:0000259" key="4">
    <source>
        <dbReference type="PROSITE" id="PS51123"/>
    </source>
</evidence>
<evidence type="ECO:0000256" key="3">
    <source>
        <dbReference type="SAM" id="SignalP"/>
    </source>
</evidence>
<comment type="caution">
    <text evidence="5">The sequence shown here is derived from an EMBL/GenBank/DDBJ whole genome shotgun (WGS) entry which is preliminary data.</text>
</comment>
<keyword evidence="1" id="KW-0472">Membrane</keyword>
<feature type="compositionally biased region" description="Low complexity" evidence="2">
    <location>
        <begin position="61"/>
        <end position="71"/>
    </location>
</feature>
<evidence type="ECO:0000313" key="6">
    <source>
        <dbReference type="Proteomes" id="UP000677812"/>
    </source>
</evidence>